<keyword evidence="1" id="KW-0328">Glycosyltransferase</keyword>
<evidence type="ECO:0000313" key="6">
    <source>
        <dbReference type="Proteomes" id="UP000017840"/>
    </source>
</evidence>
<organism evidence="5 6">
    <name type="scientific">Candidatus Halobonum tyrrellensis G22</name>
    <dbReference type="NCBI Taxonomy" id="1324957"/>
    <lineage>
        <taxon>Archaea</taxon>
        <taxon>Methanobacteriati</taxon>
        <taxon>Methanobacteriota</taxon>
        <taxon>Stenosarchaea group</taxon>
        <taxon>Halobacteria</taxon>
        <taxon>Halobacteriales</taxon>
        <taxon>Haloferacaceae</taxon>
        <taxon>Candidatus Halobonum</taxon>
    </lineage>
</organism>
<dbReference type="InterPro" id="IPR001296">
    <property type="entry name" value="Glyco_trans_1"/>
</dbReference>
<keyword evidence="2 5" id="KW-0808">Transferase</keyword>
<dbReference type="Gene3D" id="3.40.50.2000">
    <property type="entry name" value="Glycogen Phosphorylase B"/>
    <property type="match status" value="2"/>
</dbReference>
<dbReference type="PANTHER" id="PTHR12526">
    <property type="entry name" value="GLYCOSYLTRANSFERASE"/>
    <property type="match status" value="1"/>
</dbReference>
<dbReference type="Pfam" id="PF00534">
    <property type="entry name" value="Glycos_transf_1"/>
    <property type="match status" value="1"/>
</dbReference>
<evidence type="ECO:0000313" key="5">
    <source>
        <dbReference type="EMBL" id="ESP86935.1"/>
    </source>
</evidence>
<dbReference type="AlphaFoldDB" id="V4H8C4"/>
<dbReference type="RefSeq" id="WP_023395923.1">
    <property type="nucleotide sequence ID" value="NZ_ASGZ01000068.1"/>
</dbReference>
<dbReference type="SUPFAM" id="SSF53756">
    <property type="entry name" value="UDP-Glycosyltransferase/glycogen phosphorylase"/>
    <property type="match status" value="1"/>
</dbReference>
<evidence type="ECO:0000256" key="2">
    <source>
        <dbReference type="ARBA" id="ARBA00022679"/>
    </source>
</evidence>
<keyword evidence="6" id="KW-1185">Reference proteome</keyword>
<dbReference type="EMBL" id="ASGZ01000068">
    <property type="protein sequence ID" value="ESP86935.1"/>
    <property type="molecule type" value="Genomic_DNA"/>
</dbReference>
<dbReference type="OrthoDB" id="132546at2157"/>
<reference evidence="5 6" key="1">
    <citation type="journal article" date="2013" name="Genome Announc.">
        <title>Draft Genome Sequence of 'Candidatus Halobonum tyrrellensis' Strain G22, Isolated from the Hypersaline Waters of Lake Tyrrell, Australia.</title>
        <authorList>
            <person name="Ugalde J.A."/>
            <person name="Narasingarao P."/>
            <person name="Kuo S."/>
            <person name="Podell S."/>
            <person name="Allen E.E."/>
        </authorList>
    </citation>
    <scope>NUCLEOTIDE SEQUENCE [LARGE SCALE GENOMIC DNA]</scope>
    <source>
        <strain evidence="5 6">G22</strain>
    </source>
</reference>
<dbReference type="Pfam" id="PF13439">
    <property type="entry name" value="Glyco_transf_4"/>
    <property type="match status" value="1"/>
</dbReference>
<dbReference type="eggNOG" id="arCOG01415">
    <property type="taxonomic scope" value="Archaea"/>
</dbReference>
<proteinExistence type="predicted"/>
<feature type="domain" description="Glycosyl transferase family 1" evidence="3">
    <location>
        <begin position="183"/>
        <end position="334"/>
    </location>
</feature>
<dbReference type="GO" id="GO:0016757">
    <property type="term" value="F:glycosyltransferase activity"/>
    <property type="evidence" value="ECO:0007669"/>
    <property type="project" value="UniProtKB-KW"/>
</dbReference>
<dbReference type="InterPro" id="IPR028098">
    <property type="entry name" value="Glyco_trans_4-like_N"/>
</dbReference>
<comment type="caution">
    <text evidence="5">The sequence shown here is derived from an EMBL/GenBank/DDBJ whole genome shotgun (WGS) entry which is preliminary data.</text>
</comment>
<sequence length="374" mass="42609">MLGSLDPWKGITPYCEEVFSGLEEYGTPIQFMNWEQLYPRWLYPGGDPKKADAEPPQQSNVLNVLSWWNPASWYRAARRTRGEIVHAQWWSFPLIGAYLGYLWLVKRRGHTVVLTVHDVKPHERSLVNNALNRLIYLIADHFVVHSEENKHTLCSEYDIDTDRVTVIPHPTIQNVPSSGVTTEEAKSFLGVPQEDDVLLLFGGIRDYKGIDILLRLLPDILERREDLTLLIAGACWDDWEKYERIIDEEGVRDHVKTRVEFIPDDEIEYYFAASDLVVFPYRHFDAQSGVASVANFFGVYSIGFDRGGLADQITETVDNEAELVDRIAELLEEGPDPPSSGGEVDNRECMKKHADLYSRLHAETEAEAGTGSDR</sequence>
<protein>
    <submittedName>
        <fullName evidence="5">Group 1 glycosyl transferase</fullName>
    </submittedName>
</protein>
<accession>V4H8C4</accession>
<dbReference type="STRING" id="1324957.K933_16782"/>
<dbReference type="Proteomes" id="UP000017840">
    <property type="component" value="Unassembled WGS sequence"/>
</dbReference>
<evidence type="ECO:0000259" key="3">
    <source>
        <dbReference type="Pfam" id="PF00534"/>
    </source>
</evidence>
<dbReference type="PANTHER" id="PTHR12526:SF510">
    <property type="entry name" value="D-INOSITOL 3-PHOSPHATE GLYCOSYLTRANSFERASE"/>
    <property type="match status" value="1"/>
</dbReference>
<evidence type="ECO:0000259" key="4">
    <source>
        <dbReference type="Pfam" id="PF13439"/>
    </source>
</evidence>
<name>V4H8C4_9EURY</name>
<feature type="domain" description="Glycosyltransferase subfamily 4-like N-terminal" evidence="4">
    <location>
        <begin position="58"/>
        <end position="169"/>
    </location>
</feature>
<gene>
    <name evidence="5" type="ORF">K933_16782</name>
</gene>
<evidence type="ECO:0000256" key="1">
    <source>
        <dbReference type="ARBA" id="ARBA00022676"/>
    </source>
</evidence>